<dbReference type="EMBL" id="JABCRI010000004">
    <property type="protein sequence ID" value="KAF8407234.1"/>
    <property type="molecule type" value="Genomic_DNA"/>
</dbReference>
<evidence type="ECO:0000256" key="9">
    <source>
        <dbReference type="ARBA" id="ARBA00023136"/>
    </source>
</evidence>
<evidence type="ECO:0000256" key="1">
    <source>
        <dbReference type="ARBA" id="ARBA00004606"/>
    </source>
</evidence>
<comment type="similarity">
    <text evidence="3">Belongs to the glycosyltransferase GT106 family.</text>
</comment>
<keyword evidence="11" id="KW-0294">Fucose metabolism</keyword>
<dbReference type="OrthoDB" id="1894539at2759"/>
<evidence type="ECO:0000313" key="16">
    <source>
        <dbReference type="Proteomes" id="UP000655225"/>
    </source>
</evidence>
<evidence type="ECO:0000256" key="5">
    <source>
        <dbReference type="ARBA" id="ARBA00022679"/>
    </source>
</evidence>
<feature type="domain" description="FAR1" evidence="14">
    <location>
        <begin position="153"/>
        <end position="236"/>
    </location>
</feature>
<reference evidence="15 16" key="1">
    <citation type="submission" date="2020-04" db="EMBL/GenBank/DDBJ databases">
        <title>Plant Genome Project.</title>
        <authorList>
            <person name="Zhang R.-G."/>
        </authorList>
    </citation>
    <scope>NUCLEOTIDE SEQUENCE [LARGE SCALE GENOMIC DNA]</scope>
    <source>
        <strain evidence="15">YNK0</strain>
        <tissue evidence="15">Leaf</tissue>
    </source>
</reference>
<dbReference type="PANTHER" id="PTHR31741:SF4">
    <property type="entry name" value="O-FUCOSYLTRANSFERASE 28"/>
    <property type="match status" value="1"/>
</dbReference>
<name>A0A834ZH43_TETSI</name>
<organism evidence="15 16">
    <name type="scientific">Tetracentron sinense</name>
    <name type="common">Spur-leaf</name>
    <dbReference type="NCBI Taxonomy" id="13715"/>
    <lineage>
        <taxon>Eukaryota</taxon>
        <taxon>Viridiplantae</taxon>
        <taxon>Streptophyta</taxon>
        <taxon>Embryophyta</taxon>
        <taxon>Tracheophyta</taxon>
        <taxon>Spermatophyta</taxon>
        <taxon>Magnoliopsida</taxon>
        <taxon>Trochodendrales</taxon>
        <taxon>Trochodendraceae</taxon>
        <taxon>Tetracentron</taxon>
    </lineage>
</organism>
<evidence type="ECO:0000256" key="6">
    <source>
        <dbReference type="ARBA" id="ARBA00022692"/>
    </source>
</evidence>
<sequence>MSTIVVNSSGSPIISGRKTRRRVGDFMDTERPYFPEEDDDGSGSNGGHYHPAMRQFPWCKRANQEGMWVVGFWGSAVVNGFLGVCEGFVYDSEKKMGKKEIIDLSVVKEKNVVINMDIIVEDGNGSKLYFPNVPIDQKPCIGMKFRSLELAYDFYNAYARVAGFSVRRGSTWYNASFGYRRFICSKEGSHEQKWIDKDDTKREQRKITRCGCMVKVEFQIKDEIYSVHKFIEEHNYMRSSPSTKHLLQSSKKLSDNSKRLITSWNKSGIRSSQCHNLMSIEGGGYDKLGFNEKDIRGYIRQIATKTYETDANSMELGTNGYILVHANGGLNQMRTGICDMVAVAKIMNATLVLPSHDHESFWMDPRLRCHANYEALQHRNEIVELGKKLDDRLRNNNNPFIALHLRQNLVRLVDLMDKSPISWEEFSSEGRSLHANRLGAPYCRQARDSPKLEENFYANPFPGCVCD</sequence>
<dbReference type="GO" id="GO:0005737">
    <property type="term" value="C:cytoplasm"/>
    <property type="evidence" value="ECO:0007669"/>
    <property type="project" value="TreeGrafter"/>
</dbReference>
<evidence type="ECO:0000256" key="12">
    <source>
        <dbReference type="ARBA" id="ARBA00023277"/>
    </source>
</evidence>
<evidence type="ECO:0000256" key="7">
    <source>
        <dbReference type="ARBA" id="ARBA00022968"/>
    </source>
</evidence>
<dbReference type="Proteomes" id="UP000655225">
    <property type="component" value="Unassembled WGS sequence"/>
</dbReference>
<dbReference type="Pfam" id="PF10250">
    <property type="entry name" value="O-FucT"/>
    <property type="match status" value="1"/>
</dbReference>
<dbReference type="InterPro" id="IPR019378">
    <property type="entry name" value="GDP-Fuc_O-FucTrfase"/>
</dbReference>
<keyword evidence="6" id="KW-0812">Transmembrane</keyword>
<dbReference type="AlphaFoldDB" id="A0A834ZH43"/>
<dbReference type="InterPro" id="IPR004330">
    <property type="entry name" value="FAR1_DNA_bnd_dom"/>
</dbReference>
<dbReference type="GO" id="GO:0016020">
    <property type="term" value="C:membrane"/>
    <property type="evidence" value="ECO:0007669"/>
    <property type="project" value="UniProtKB-SubCell"/>
</dbReference>
<keyword evidence="8" id="KW-1133">Transmembrane helix</keyword>
<accession>A0A834ZH43</accession>
<evidence type="ECO:0000313" key="15">
    <source>
        <dbReference type="EMBL" id="KAF8407234.1"/>
    </source>
</evidence>
<evidence type="ECO:0000256" key="2">
    <source>
        <dbReference type="ARBA" id="ARBA00004881"/>
    </source>
</evidence>
<dbReference type="GO" id="GO:0016757">
    <property type="term" value="F:glycosyltransferase activity"/>
    <property type="evidence" value="ECO:0007669"/>
    <property type="project" value="UniProtKB-KW"/>
</dbReference>
<evidence type="ECO:0000256" key="8">
    <source>
        <dbReference type="ARBA" id="ARBA00022989"/>
    </source>
</evidence>
<dbReference type="PANTHER" id="PTHR31741">
    <property type="entry name" value="OS02G0726500 PROTEIN-RELATED"/>
    <property type="match status" value="1"/>
</dbReference>
<comment type="pathway">
    <text evidence="2">Glycan metabolism.</text>
</comment>
<evidence type="ECO:0000256" key="3">
    <source>
        <dbReference type="ARBA" id="ARBA00007737"/>
    </source>
</evidence>
<keyword evidence="12" id="KW-0119">Carbohydrate metabolism</keyword>
<keyword evidence="16" id="KW-1185">Reference proteome</keyword>
<keyword evidence="9" id="KW-0472">Membrane</keyword>
<evidence type="ECO:0000256" key="13">
    <source>
        <dbReference type="ARBA" id="ARBA00030350"/>
    </source>
</evidence>
<evidence type="ECO:0000259" key="14">
    <source>
        <dbReference type="Pfam" id="PF03101"/>
    </source>
</evidence>
<evidence type="ECO:0000256" key="4">
    <source>
        <dbReference type="ARBA" id="ARBA00022676"/>
    </source>
</evidence>
<comment type="subcellular location">
    <subcellularLocation>
        <location evidence="1">Membrane</location>
        <topology evidence="1">Single-pass type II membrane protein</topology>
    </subcellularLocation>
</comment>
<keyword evidence="7" id="KW-0735">Signal-anchor</keyword>
<dbReference type="GO" id="GO:0006004">
    <property type="term" value="P:fucose metabolic process"/>
    <property type="evidence" value="ECO:0007669"/>
    <property type="project" value="UniProtKB-KW"/>
</dbReference>
<evidence type="ECO:0000256" key="11">
    <source>
        <dbReference type="ARBA" id="ARBA00023253"/>
    </source>
</evidence>
<gene>
    <name evidence="15" type="ORF">HHK36_006361</name>
</gene>
<keyword evidence="4" id="KW-0328">Glycosyltransferase</keyword>
<keyword evidence="10" id="KW-0325">Glycoprotein</keyword>
<proteinExistence type="inferred from homology"/>
<comment type="caution">
    <text evidence="15">The sequence shown here is derived from an EMBL/GenBank/DDBJ whole genome shotgun (WGS) entry which is preliminary data.</text>
</comment>
<evidence type="ECO:0000256" key="10">
    <source>
        <dbReference type="ARBA" id="ARBA00023180"/>
    </source>
</evidence>
<keyword evidence="5" id="KW-0808">Transferase</keyword>
<dbReference type="Pfam" id="PF03101">
    <property type="entry name" value="FAR1"/>
    <property type="match status" value="1"/>
</dbReference>
<protein>
    <recommendedName>
        <fullName evidence="13">O-fucosyltransferase family protein</fullName>
    </recommendedName>
</protein>